<dbReference type="Proteomes" id="UP000075683">
    <property type="component" value="Unassembled WGS sequence"/>
</dbReference>
<feature type="region of interest" description="Disordered" evidence="1">
    <location>
        <begin position="1"/>
        <end position="26"/>
    </location>
</feature>
<dbReference type="EMBL" id="LQYT01000037">
    <property type="protein sequence ID" value="KYD19976.1"/>
    <property type="molecule type" value="Genomic_DNA"/>
</dbReference>
<comment type="caution">
    <text evidence="2">The sequence shown here is derived from an EMBL/GenBank/DDBJ whole genome shotgun (WGS) entry which is preliminary data.</text>
</comment>
<name>A0A150M6G2_9BACI</name>
<dbReference type="AlphaFoldDB" id="A0A150M6G2"/>
<protein>
    <submittedName>
        <fullName evidence="2">Uncharacterized protein</fullName>
    </submittedName>
</protein>
<dbReference type="STRING" id="301148.B4135_0875"/>
<proteinExistence type="predicted"/>
<evidence type="ECO:0000256" key="1">
    <source>
        <dbReference type="SAM" id="MobiDB-lite"/>
    </source>
</evidence>
<accession>A0A150M6G2</accession>
<sequence length="42" mass="4644">MVRVKGRTDGNRDPFSGEEAGKHRLPVQRAAPLAGSFPFFPF</sequence>
<evidence type="ECO:0000313" key="3">
    <source>
        <dbReference type="Proteomes" id="UP000075683"/>
    </source>
</evidence>
<evidence type="ECO:0000313" key="2">
    <source>
        <dbReference type="EMBL" id="KYD19976.1"/>
    </source>
</evidence>
<gene>
    <name evidence="2" type="ORF">B4135_0875</name>
</gene>
<feature type="compositionally biased region" description="Basic and acidic residues" evidence="1">
    <location>
        <begin position="1"/>
        <end position="12"/>
    </location>
</feature>
<reference evidence="2 3" key="1">
    <citation type="submission" date="2016-01" db="EMBL/GenBank/DDBJ databases">
        <title>Draft Genome Sequences of Seven Thermophilic Sporeformers Isolated from Foods.</title>
        <authorList>
            <person name="Berendsen E.M."/>
            <person name="Wells-Bennik M.H."/>
            <person name="Krawcyk A.O."/>
            <person name="De Jong A."/>
            <person name="Holsappel S."/>
            <person name="Eijlander R.T."/>
            <person name="Kuipers O.P."/>
        </authorList>
    </citation>
    <scope>NUCLEOTIDE SEQUENCE [LARGE SCALE GENOMIC DNA]</scope>
    <source>
        <strain evidence="2 3">B4135</strain>
    </source>
</reference>
<organism evidence="2 3">
    <name type="scientific">Caldibacillus debilis</name>
    <dbReference type="NCBI Taxonomy" id="301148"/>
    <lineage>
        <taxon>Bacteria</taxon>
        <taxon>Bacillati</taxon>
        <taxon>Bacillota</taxon>
        <taxon>Bacilli</taxon>
        <taxon>Bacillales</taxon>
        <taxon>Bacillaceae</taxon>
        <taxon>Caldibacillus</taxon>
    </lineage>
</organism>